<evidence type="ECO:0000259" key="6">
    <source>
        <dbReference type="Pfam" id="PF25917"/>
    </source>
</evidence>
<keyword evidence="3 5" id="KW-1133">Transmembrane helix</keyword>
<name>A0A1G8NB60_9SPHI</name>
<dbReference type="Gene3D" id="2.40.30.170">
    <property type="match status" value="1"/>
</dbReference>
<keyword evidence="2 5" id="KW-0812">Transmembrane</keyword>
<keyword evidence="8" id="KW-1185">Reference proteome</keyword>
<dbReference type="RefSeq" id="WP_091176335.1">
    <property type="nucleotide sequence ID" value="NZ_FNCG01000032.1"/>
</dbReference>
<dbReference type="InterPro" id="IPR050739">
    <property type="entry name" value="MFP"/>
</dbReference>
<dbReference type="EMBL" id="FNCG01000032">
    <property type="protein sequence ID" value="SDI77519.1"/>
    <property type="molecule type" value="Genomic_DNA"/>
</dbReference>
<evidence type="ECO:0000313" key="7">
    <source>
        <dbReference type="EMBL" id="SDI77519.1"/>
    </source>
</evidence>
<dbReference type="Gene3D" id="2.40.50.100">
    <property type="match status" value="1"/>
</dbReference>
<reference evidence="8" key="1">
    <citation type="submission" date="2016-10" db="EMBL/GenBank/DDBJ databases">
        <authorList>
            <person name="Varghese N."/>
            <person name="Submissions S."/>
        </authorList>
    </citation>
    <scope>NUCLEOTIDE SEQUENCE [LARGE SCALE GENOMIC DNA]</scope>
    <source>
        <strain evidence="8">Gh-67</strain>
    </source>
</reference>
<keyword evidence="4 5" id="KW-0472">Membrane</keyword>
<comment type="subcellular location">
    <subcellularLocation>
        <location evidence="1">Membrane</location>
        <topology evidence="1">Single-pass membrane protein</topology>
    </subcellularLocation>
</comment>
<protein>
    <submittedName>
        <fullName evidence="7">Membrane fusion protein, multidrug efflux system</fullName>
    </submittedName>
</protein>
<proteinExistence type="predicted"/>
<evidence type="ECO:0000256" key="1">
    <source>
        <dbReference type="ARBA" id="ARBA00004167"/>
    </source>
</evidence>
<evidence type="ECO:0000256" key="5">
    <source>
        <dbReference type="SAM" id="Phobius"/>
    </source>
</evidence>
<dbReference type="GO" id="GO:0016020">
    <property type="term" value="C:membrane"/>
    <property type="evidence" value="ECO:0007669"/>
    <property type="project" value="UniProtKB-SubCell"/>
</dbReference>
<dbReference type="SUPFAM" id="SSF111369">
    <property type="entry name" value="HlyD-like secretion proteins"/>
    <property type="match status" value="2"/>
</dbReference>
<dbReference type="InterPro" id="IPR058625">
    <property type="entry name" value="MdtA-like_BSH"/>
</dbReference>
<dbReference type="AlphaFoldDB" id="A0A1G8NB60"/>
<organism evidence="7 8">
    <name type="scientific">Mucilaginibacter gossypii</name>
    <dbReference type="NCBI Taxonomy" id="551996"/>
    <lineage>
        <taxon>Bacteria</taxon>
        <taxon>Pseudomonadati</taxon>
        <taxon>Bacteroidota</taxon>
        <taxon>Sphingobacteriia</taxon>
        <taxon>Sphingobacteriales</taxon>
        <taxon>Sphingobacteriaceae</taxon>
        <taxon>Mucilaginibacter</taxon>
    </lineage>
</organism>
<dbReference type="PANTHER" id="PTHR30386:SF26">
    <property type="entry name" value="TRANSPORT PROTEIN COMB"/>
    <property type="match status" value="1"/>
</dbReference>
<dbReference type="Proteomes" id="UP000199705">
    <property type="component" value="Unassembled WGS sequence"/>
</dbReference>
<dbReference type="STRING" id="551996.SAMN05192573_13223"/>
<evidence type="ECO:0000256" key="2">
    <source>
        <dbReference type="ARBA" id="ARBA00022692"/>
    </source>
</evidence>
<sequence length="347" mass="38462">METSTIKKTHPGNIILSVLAILVVLGAIVYFINYFITGSNYIETNDAQVESYINPVSARVSGYIKDVRFDEHQQVREGDTLVTIDDREYRERVTEAEAAVEDSKAQLLVLDAGIASSETSTLVNKDQINGAKARLVQQAADMKRYKNLMKEEATTGADLELVQSRYDVSVSDYSAAQNNLRTSYAKIAELRSHKALLAADLKRKTAELKLARINLGYTVILAPYTGRMGRKTIQEGQQIQAGQPLVSIVNERDKWITANFKETQVYGMYIGQPVDIKVDAIDDKVYHGHIEAISASTGAKFSLLSPDNATGNFVKIVQRVPIKIKFTSKNIEQVKAGMNVLVSVKKK</sequence>
<dbReference type="Pfam" id="PF25917">
    <property type="entry name" value="BSH_RND"/>
    <property type="match status" value="1"/>
</dbReference>
<feature type="transmembrane region" description="Helical" evidence="5">
    <location>
        <begin position="12"/>
        <end position="36"/>
    </location>
</feature>
<gene>
    <name evidence="7" type="ORF">SAMN05192573_13223</name>
</gene>
<evidence type="ECO:0000256" key="4">
    <source>
        <dbReference type="ARBA" id="ARBA00023136"/>
    </source>
</evidence>
<dbReference type="GO" id="GO:0055085">
    <property type="term" value="P:transmembrane transport"/>
    <property type="evidence" value="ECO:0007669"/>
    <property type="project" value="InterPro"/>
</dbReference>
<accession>A0A1G8NB60</accession>
<dbReference type="PANTHER" id="PTHR30386">
    <property type="entry name" value="MEMBRANE FUSION SUBUNIT OF EMRAB-TOLC MULTIDRUG EFFLUX PUMP"/>
    <property type="match status" value="1"/>
</dbReference>
<evidence type="ECO:0000256" key="3">
    <source>
        <dbReference type="ARBA" id="ARBA00022989"/>
    </source>
</evidence>
<evidence type="ECO:0000313" key="8">
    <source>
        <dbReference type="Proteomes" id="UP000199705"/>
    </source>
</evidence>
<feature type="domain" description="Multidrug resistance protein MdtA-like barrel-sandwich hybrid" evidence="6">
    <location>
        <begin position="56"/>
        <end position="249"/>
    </location>
</feature>